<name>A0A347ZRZ0_9CHLR</name>
<sequence>MSLFFYVLILFVICIFLAALFIKKSGKDINFGNKYFYTVVFILSLITLVISLILFWNLGVYSDEYGSSPVLVTGGWSWLIIDWVRLGLIFILCIISGFKVFTRSK</sequence>
<reference evidence="2 3" key="1">
    <citation type="submission" date="2018-08" db="EMBL/GenBank/DDBJ databases">
        <title>Genomic Encyclopedia of Type Strains, Phase IV (KMG-IV): sequencing the most valuable type-strain genomes for metagenomic binning, comparative biology and taxonomic classification.</title>
        <authorList>
            <person name="Goeker M."/>
        </authorList>
    </citation>
    <scope>NUCLEOTIDE SEQUENCE [LARGE SCALE GENOMIC DNA]</scope>
    <source>
        <strain evidence="2 3">DSM 23923</strain>
    </source>
</reference>
<organism evidence="2 3">
    <name type="scientific">Pelolinea submarina</name>
    <dbReference type="NCBI Taxonomy" id="913107"/>
    <lineage>
        <taxon>Bacteria</taxon>
        <taxon>Bacillati</taxon>
        <taxon>Chloroflexota</taxon>
        <taxon>Anaerolineae</taxon>
        <taxon>Anaerolineales</taxon>
        <taxon>Anaerolineaceae</taxon>
        <taxon>Pelolinea</taxon>
    </lineage>
</organism>
<keyword evidence="1" id="KW-0472">Membrane</keyword>
<feature type="transmembrane region" description="Helical" evidence="1">
    <location>
        <begin position="6"/>
        <end position="23"/>
    </location>
</feature>
<feature type="transmembrane region" description="Helical" evidence="1">
    <location>
        <begin position="35"/>
        <end position="56"/>
    </location>
</feature>
<keyword evidence="3" id="KW-1185">Reference proteome</keyword>
<protein>
    <submittedName>
        <fullName evidence="2">Uncharacterized protein</fullName>
    </submittedName>
</protein>
<dbReference type="Proteomes" id="UP000256388">
    <property type="component" value="Unassembled WGS sequence"/>
</dbReference>
<dbReference type="AlphaFoldDB" id="A0A347ZRZ0"/>
<evidence type="ECO:0000256" key="1">
    <source>
        <dbReference type="SAM" id="Phobius"/>
    </source>
</evidence>
<feature type="transmembrane region" description="Helical" evidence="1">
    <location>
        <begin position="76"/>
        <end position="101"/>
    </location>
</feature>
<keyword evidence="1" id="KW-0812">Transmembrane</keyword>
<evidence type="ECO:0000313" key="2">
    <source>
        <dbReference type="EMBL" id="REG11364.1"/>
    </source>
</evidence>
<comment type="caution">
    <text evidence="2">The sequence shown here is derived from an EMBL/GenBank/DDBJ whole genome shotgun (WGS) entry which is preliminary data.</text>
</comment>
<proteinExistence type="predicted"/>
<keyword evidence="1" id="KW-1133">Transmembrane helix</keyword>
<evidence type="ECO:0000313" key="3">
    <source>
        <dbReference type="Proteomes" id="UP000256388"/>
    </source>
</evidence>
<gene>
    <name evidence="2" type="ORF">DFR64_1242</name>
</gene>
<dbReference type="EMBL" id="QUMS01000001">
    <property type="protein sequence ID" value="REG11364.1"/>
    <property type="molecule type" value="Genomic_DNA"/>
</dbReference>
<accession>A0A347ZRZ0</accession>